<keyword evidence="5 7" id="KW-0472">Membrane</keyword>
<evidence type="ECO:0000256" key="9">
    <source>
        <dbReference type="SAM" id="SignalP"/>
    </source>
</evidence>
<evidence type="ECO:0000256" key="4">
    <source>
        <dbReference type="ARBA" id="ARBA00022692"/>
    </source>
</evidence>
<dbReference type="PANTHER" id="PTHR40980">
    <property type="entry name" value="PLUG DOMAIN-CONTAINING PROTEIN"/>
    <property type="match status" value="1"/>
</dbReference>
<keyword evidence="9" id="KW-0732">Signal</keyword>
<keyword evidence="2 7" id="KW-0813">Transport</keyword>
<reference evidence="12 13" key="1">
    <citation type="submission" date="2019-12" db="EMBL/GenBank/DDBJ databases">
        <title>Mucilaginibacter sp. HME9299 genome sequencing and assembly.</title>
        <authorList>
            <person name="Kang H."/>
            <person name="Kim H."/>
            <person name="Joh K."/>
        </authorList>
    </citation>
    <scope>NUCLEOTIDE SEQUENCE [LARGE SCALE GENOMIC DNA]</scope>
    <source>
        <strain evidence="12 13">HME9299</strain>
    </source>
</reference>
<keyword evidence="12" id="KW-0675">Receptor</keyword>
<name>A0A6I4IC54_9SPHI</name>
<dbReference type="Gene3D" id="2.170.130.10">
    <property type="entry name" value="TonB-dependent receptor, plug domain"/>
    <property type="match status" value="1"/>
</dbReference>
<dbReference type="EMBL" id="WQLA01000006">
    <property type="protein sequence ID" value="MVN92497.1"/>
    <property type="molecule type" value="Genomic_DNA"/>
</dbReference>
<sequence>MNFPVIKRTLLFLFTLLTLNVLAQTGGSVSGKLVDANTNQPLEFASVSITNKADNTTKGIQTDLSGNFKIDGLKDGTYTFKATFLGYLTFTQENVQITPAKRVIQLAAIKIKPAKGVLKEVVVTGQRSQIKLSTDKKVFSVDQSLVSQGGSATDLLTNVPSVQVDVEGNVALRGSNNVRVLVNGKPSAISGGSVSDILQSIPASAIENIEVITNPSSKYDAEGQSGIINIILKRNAQLGFNGSVAGTIGNQKQRNASLNLAYQTSAVNIFGNYSYRKANRIGNGYTNRITYPGTDTAIFQNQESDQTFKFNSHNIRTGIDINLDSKSVLTLSDNINIRDRDRFQNGGTGITRNSALTQRLNQNNVSSNSGTNFDLNADFSHKYKKPGQELTANVGYSSQKEDGDEQLLTSYNFYVPALSDSLFRQNNFTRGRQRNWNLQADYTTPLTKDSKLEAGYRSTFNRNDNDFRAFALIDGTQDQFVYDATRSNNLLYNEQVHAVYTNYQRQFGRFGVQVGVRLEDAHIRSRLAGSTQEFKQDYFRPYPSVFLSDKLTENQTLQLSYTRRVSRPRDRQLNPFLDRSDPLNYQQGNPSLRPEDTHAFELSYINYWNALTLTSSLYYRYTNENIQQVRLPLDSVRTITQFANINSAANAGYELIAKLTASSKFDLTGNVNVYYRDIKGDPALFVPSSSGYAFNGNLTANIKPIKKLGIQLRGDYQGKQVIAQGYSKALYGFDGGVRYDITKALNISGNVRDIFNTRRFGSIINNTTVNVPYTSESYRRFSFRTISFTISYRFGSNGSEQKRKRNQDQDNGGGNLDDMGGGMGGGAMLRSN</sequence>
<keyword evidence="6 7" id="KW-0998">Cell outer membrane</keyword>
<evidence type="ECO:0000256" key="8">
    <source>
        <dbReference type="SAM" id="MobiDB-lite"/>
    </source>
</evidence>
<keyword evidence="3 7" id="KW-1134">Transmembrane beta strand</keyword>
<evidence type="ECO:0000256" key="7">
    <source>
        <dbReference type="PROSITE-ProRule" id="PRU01360"/>
    </source>
</evidence>
<comment type="similarity">
    <text evidence="7">Belongs to the TonB-dependent receptor family.</text>
</comment>
<gene>
    <name evidence="12" type="ORF">GO816_15270</name>
</gene>
<dbReference type="InterPro" id="IPR037066">
    <property type="entry name" value="Plug_dom_sf"/>
</dbReference>
<feature type="domain" description="TonB-dependent receptor plug" evidence="10">
    <location>
        <begin position="137"/>
        <end position="226"/>
    </location>
</feature>
<keyword evidence="13" id="KW-1185">Reference proteome</keyword>
<comment type="subcellular location">
    <subcellularLocation>
        <location evidence="1 7">Cell outer membrane</location>
        <topology evidence="1 7">Multi-pass membrane protein</topology>
    </subcellularLocation>
</comment>
<feature type="region of interest" description="Disordered" evidence="8">
    <location>
        <begin position="797"/>
        <end position="832"/>
    </location>
</feature>
<dbReference type="InterPro" id="IPR008969">
    <property type="entry name" value="CarboxyPept-like_regulatory"/>
</dbReference>
<evidence type="ECO:0000313" key="13">
    <source>
        <dbReference type="Proteomes" id="UP000434850"/>
    </source>
</evidence>
<evidence type="ECO:0000256" key="6">
    <source>
        <dbReference type="ARBA" id="ARBA00023237"/>
    </source>
</evidence>
<dbReference type="Pfam" id="PF07715">
    <property type="entry name" value="Plug"/>
    <property type="match status" value="1"/>
</dbReference>
<dbReference type="Pfam" id="PF14905">
    <property type="entry name" value="OMP_b-brl_3"/>
    <property type="match status" value="1"/>
</dbReference>
<feature type="signal peptide" evidence="9">
    <location>
        <begin position="1"/>
        <end position="23"/>
    </location>
</feature>
<feature type="domain" description="Outer membrane protein beta-barrel" evidence="11">
    <location>
        <begin position="381"/>
        <end position="792"/>
    </location>
</feature>
<evidence type="ECO:0000313" key="12">
    <source>
        <dbReference type="EMBL" id="MVN92497.1"/>
    </source>
</evidence>
<evidence type="ECO:0000259" key="11">
    <source>
        <dbReference type="Pfam" id="PF14905"/>
    </source>
</evidence>
<dbReference type="PANTHER" id="PTHR40980:SF4">
    <property type="entry name" value="TONB-DEPENDENT RECEPTOR-LIKE BETA-BARREL DOMAIN-CONTAINING PROTEIN"/>
    <property type="match status" value="1"/>
</dbReference>
<accession>A0A6I4IC54</accession>
<dbReference type="SUPFAM" id="SSF49464">
    <property type="entry name" value="Carboxypeptidase regulatory domain-like"/>
    <property type="match status" value="1"/>
</dbReference>
<dbReference type="AlphaFoldDB" id="A0A6I4IC54"/>
<evidence type="ECO:0000256" key="1">
    <source>
        <dbReference type="ARBA" id="ARBA00004571"/>
    </source>
</evidence>
<organism evidence="12 13">
    <name type="scientific">Mucilaginibacter aquatilis</name>
    <dbReference type="NCBI Taxonomy" id="1517760"/>
    <lineage>
        <taxon>Bacteria</taxon>
        <taxon>Pseudomonadati</taxon>
        <taxon>Bacteroidota</taxon>
        <taxon>Sphingobacteriia</taxon>
        <taxon>Sphingobacteriales</taxon>
        <taxon>Sphingobacteriaceae</taxon>
        <taxon>Mucilaginibacter</taxon>
    </lineage>
</organism>
<evidence type="ECO:0000256" key="5">
    <source>
        <dbReference type="ARBA" id="ARBA00023136"/>
    </source>
</evidence>
<comment type="caution">
    <text evidence="12">The sequence shown here is derived from an EMBL/GenBank/DDBJ whole genome shotgun (WGS) entry which is preliminary data.</text>
</comment>
<dbReference type="Gene3D" id="2.60.40.1120">
    <property type="entry name" value="Carboxypeptidase-like, regulatory domain"/>
    <property type="match status" value="1"/>
</dbReference>
<evidence type="ECO:0000256" key="3">
    <source>
        <dbReference type="ARBA" id="ARBA00022452"/>
    </source>
</evidence>
<feature type="chain" id="PRO_5026262868" evidence="9">
    <location>
        <begin position="24"/>
        <end position="832"/>
    </location>
</feature>
<proteinExistence type="inferred from homology"/>
<dbReference type="PROSITE" id="PS52016">
    <property type="entry name" value="TONB_DEPENDENT_REC_3"/>
    <property type="match status" value="1"/>
</dbReference>
<dbReference type="RefSeq" id="WP_157542809.1">
    <property type="nucleotide sequence ID" value="NZ_WQLA01000006.1"/>
</dbReference>
<dbReference type="Proteomes" id="UP000434850">
    <property type="component" value="Unassembled WGS sequence"/>
</dbReference>
<dbReference type="InterPro" id="IPR039426">
    <property type="entry name" value="TonB-dep_rcpt-like"/>
</dbReference>
<dbReference type="InterPro" id="IPR041700">
    <property type="entry name" value="OMP_b-brl_3"/>
</dbReference>
<dbReference type="OrthoDB" id="606851at2"/>
<dbReference type="InterPro" id="IPR012910">
    <property type="entry name" value="Plug_dom"/>
</dbReference>
<evidence type="ECO:0000259" key="10">
    <source>
        <dbReference type="Pfam" id="PF07715"/>
    </source>
</evidence>
<dbReference type="Gene3D" id="2.40.170.20">
    <property type="entry name" value="TonB-dependent receptor, beta-barrel domain"/>
    <property type="match status" value="1"/>
</dbReference>
<feature type="compositionally biased region" description="Gly residues" evidence="8">
    <location>
        <begin position="811"/>
        <end position="832"/>
    </location>
</feature>
<keyword evidence="4 7" id="KW-0812">Transmembrane</keyword>
<dbReference type="SUPFAM" id="SSF56935">
    <property type="entry name" value="Porins"/>
    <property type="match status" value="1"/>
</dbReference>
<dbReference type="GO" id="GO:0009279">
    <property type="term" value="C:cell outer membrane"/>
    <property type="evidence" value="ECO:0007669"/>
    <property type="project" value="UniProtKB-SubCell"/>
</dbReference>
<dbReference type="Pfam" id="PF13620">
    <property type="entry name" value="CarboxypepD_reg"/>
    <property type="match status" value="1"/>
</dbReference>
<evidence type="ECO:0000256" key="2">
    <source>
        <dbReference type="ARBA" id="ARBA00022448"/>
    </source>
</evidence>
<protein>
    <submittedName>
        <fullName evidence="12">TonB-dependent receptor</fullName>
    </submittedName>
</protein>
<dbReference type="InterPro" id="IPR036942">
    <property type="entry name" value="Beta-barrel_TonB_sf"/>
</dbReference>